<dbReference type="InterPro" id="IPR051601">
    <property type="entry name" value="Serine_prot/Carboxylest_S33"/>
</dbReference>
<keyword evidence="3 7" id="KW-0378">Hydrolase</keyword>
<comment type="caution">
    <text evidence="7">The sequence shown here is derived from an EMBL/GenBank/DDBJ whole genome shotgun (WGS) entry which is preliminary data.</text>
</comment>
<protein>
    <submittedName>
        <fullName evidence="7">Alpha/beta hydrolase</fullName>
    </submittedName>
</protein>
<evidence type="ECO:0000259" key="6">
    <source>
        <dbReference type="Pfam" id="PF08386"/>
    </source>
</evidence>
<sequence>MKRQRIIGVGVALAALLGFGASPAPALTASAAAADRPPAQVQWGACPDDVVAEAAPTKLDCATVPVPVDYTKPKGDRIDLMVSRLASTTPKKRRGILMLNPGGPGGSGLTLSAVLVRLGLPASVTDAYDIIGMDTRGVGHSGTVSCGFTDDSPYYSNIPPYAVDDAAVTAQAKIVKQVAEQCASHDRDDRLRHLTTANMARDLDRIRAALGEKKTSFLGYSYGSALGAAYASMFPKRSDRIVLDSNIGDTHLDRDGLRRFALGMEDTFPDFAKWAAARHDTYGLGATPAQVRETYFSIAERLDKEPEAGLDGGLFRLSTFGDLFAARLYPELAEFWQSMLSPTTTATRQSTLSRTMTATRQSILSQTTTATTSAPSPYDNFLSVFVSVTCNDVKWPQDIDTYRRAVAEDRIRYPLFGAAAANITPCAFWPHSPAEPPVAINDEGPRNVLIVQNLHDVPTPHRGGELLRQKFEDRSRLLSVDGSGHGVYVVGRNSCALSTTTRFLVKGVMPAKDMLCSAG</sequence>
<accession>A0A9X2M5N6</accession>
<name>A0A9X2M5N6_STRMQ</name>
<evidence type="ECO:0000259" key="5">
    <source>
        <dbReference type="Pfam" id="PF00561"/>
    </source>
</evidence>
<dbReference type="GO" id="GO:0016787">
    <property type="term" value="F:hydrolase activity"/>
    <property type="evidence" value="ECO:0007669"/>
    <property type="project" value="UniProtKB-KW"/>
</dbReference>
<feature type="domain" description="AB hydrolase-1" evidence="5">
    <location>
        <begin position="96"/>
        <end position="281"/>
    </location>
</feature>
<dbReference type="Gene3D" id="3.40.50.1820">
    <property type="entry name" value="alpha/beta hydrolase"/>
    <property type="match status" value="1"/>
</dbReference>
<feature type="signal peptide" evidence="4">
    <location>
        <begin position="1"/>
        <end position="26"/>
    </location>
</feature>
<dbReference type="PANTHER" id="PTHR43248">
    <property type="entry name" value="2-SUCCINYL-6-HYDROXY-2,4-CYCLOHEXADIENE-1-CARBOXYLATE SYNTHASE"/>
    <property type="match status" value="1"/>
</dbReference>
<keyword evidence="2 4" id="KW-0732">Signal</keyword>
<dbReference type="RefSeq" id="WP_257635724.1">
    <property type="nucleotide sequence ID" value="NZ_JANIIC010000084.1"/>
</dbReference>
<dbReference type="Proteomes" id="UP001142400">
    <property type="component" value="Unassembled WGS sequence"/>
</dbReference>
<evidence type="ECO:0000313" key="7">
    <source>
        <dbReference type="EMBL" id="MCQ8835584.1"/>
    </source>
</evidence>
<dbReference type="InterPro" id="IPR029058">
    <property type="entry name" value="AB_hydrolase_fold"/>
</dbReference>
<reference evidence="7" key="1">
    <citation type="submission" date="2022-06" db="EMBL/GenBank/DDBJ databases">
        <title>WGS of actinobacteria.</title>
        <authorList>
            <person name="Thawai C."/>
        </authorList>
    </citation>
    <scope>NUCLEOTIDE SEQUENCE</scope>
    <source>
        <strain evidence="7">DSM 42010</strain>
    </source>
</reference>
<keyword evidence="8" id="KW-1185">Reference proteome</keyword>
<organism evidence="7 8">
    <name type="scientific">Streptomyces malaysiensis subsp. samsunensis</name>
    <dbReference type="NCBI Taxonomy" id="459658"/>
    <lineage>
        <taxon>Bacteria</taxon>
        <taxon>Bacillati</taxon>
        <taxon>Actinomycetota</taxon>
        <taxon>Actinomycetes</taxon>
        <taxon>Kitasatosporales</taxon>
        <taxon>Streptomycetaceae</taxon>
        <taxon>Streptomyces</taxon>
        <taxon>Streptomyces violaceusniger group</taxon>
    </lineage>
</organism>
<feature type="domain" description="Peptidase S33 tripeptidyl aminopeptidase-like C-terminal" evidence="6">
    <location>
        <begin position="414"/>
        <end position="516"/>
    </location>
</feature>
<dbReference type="Pfam" id="PF08386">
    <property type="entry name" value="Abhydrolase_4"/>
    <property type="match status" value="1"/>
</dbReference>
<proteinExistence type="inferred from homology"/>
<evidence type="ECO:0000256" key="4">
    <source>
        <dbReference type="SAM" id="SignalP"/>
    </source>
</evidence>
<dbReference type="SUPFAM" id="SSF53474">
    <property type="entry name" value="alpha/beta-Hydrolases"/>
    <property type="match status" value="1"/>
</dbReference>
<evidence type="ECO:0000256" key="3">
    <source>
        <dbReference type="ARBA" id="ARBA00022801"/>
    </source>
</evidence>
<comment type="similarity">
    <text evidence="1">Belongs to the peptidase S33 family.</text>
</comment>
<dbReference type="AlphaFoldDB" id="A0A9X2M5N6"/>
<dbReference type="Pfam" id="PF00561">
    <property type="entry name" value="Abhydrolase_1"/>
    <property type="match status" value="1"/>
</dbReference>
<feature type="chain" id="PRO_5040989779" evidence="4">
    <location>
        <begin position="27"/>
        <end position="519"/>
    </location>
</feature>
<dbReference type="PANTHER" id="PTHR43248:SF29">
    <property type="entry name" value="TRIPEPTIDYL AMINOPEPTIDASE"/>
    <property type="match status" value="1"/>
</dbReference>
<evidence type="ECO:0000256" key="2">
    <source>
        <dbReference type="ARBA" id="ARBA00022729"/>
    </source>
</evidence>
<dbReference type="EMBL" id="JANIIC010000084">
    <property type="protein sequence ID" value="MCQ8835584.1"/>
    <property type="molecule type" value="Genomic_DNA"/>
</dbReference>
<evidence type="ECO:0000313" key="8">
    <source>
        <dbReference type="Proteomes" id="UP001142400"/>
    </source>
</evidence>
<dbReference type="InterPro" id="IPR000073">
    <property type="entry name" value="AB_hydrolase_1"/>
</dbReference>
<dbReference type="InterPro" id="IPR013595">
    <property type="entry name" value="Pept_S33_TAP-like_C"/>
</dbReference>
<gene>
    <name evidence="7" type="ORF">NQU54_42890</name>
</gene>
<evidence type="ECO:0000256" key="1">
    <source>
        <dbReference type="ARBA" id="ARBA00010088"/>
    </source>
</evidence>